<evidence type="ECO:0000256" key="1">
    <source>
        <dbReference type="ARBA" id="ARBA00006941"/>
    </source>
</evidence>
<keyword evidence="3" id="KW-0418">Kinase</keyword>
<name>A0ABQ8X0V7_9EUKA</name>
<dbReference type="Gene3D" id="1.10.1820.10">
    <property type="entry name" value="protein kinase ck2 holoenzyme, chain C, domain 1"/>
    <property type="match status" value="1"/>
</dbReference>
<gene>
    <name evidence="3" type="ORF">M0813_10927</name>
</gene>
<dbReference type="PANTHER" id="PTHR11740">
    <property type="entry name" value="CASEIN KINASE II SUBUNIT BETA"/>
    <property type="match status" value="1"/>
</dbReference>
<dbReference type="Proteomes" id="UP001150062">
    <property type="component" value="Unassembled WGS sequence"/>
</dbReference>
<protein>
    <recommendedName>
        <fullName evidence="2">Casein kinase II subunit beta</fullName>
        <shortName evidence="2">CK II beta</shortName>
    </recommendedName>
</protein>
<proteinExistence type="inferred from homology"/>
<dbReference type="PANTHER" id="PTHR11740:SF0">
    <property type="entry name" value="CASEIN KINASE II SUBUNIT BETA"/>
    <property type="match status" value="1"/>
</dbReference>
<dbReference type="InterPro" id="IPR016149">
    <property type="entry name" value="Casein_kin_II_reg-sub_N"/>
</dbReference>
<dbReference type="GO" id="GO:0016301">
    <property type="term" value="F:kinase activity"/>
    <property type="evidence" value="ECO:0007669"/>
    <property type="project" value="UniProtKB-KW"/>
</dbReference>
<dbReference type="SUPFAM" id="SSF57798">
    <property type="entry name" value="Casein kinase II beta subunit"/>
    <property type="match status" value="1"/>
</dbReference>
<dbReference type="InterPro" id="IPR000704">
    <property type="entry name" value="Casein_kinase_II_reg-sub"/>
</dbReference>
<dbReference type="EMBL" id="JAOAOG010000345">
    <property type="protein sequence ID" value="KAJ6226240.1"/>
    <property type="molecule type" value="Genomic_DNA"/>
</dbReference>
<organism evidence="3 4">
    <name type="scientific">Anaeramoeba flamelloides</name>
    <dbReference type="NCBI Taxonomy" id="1746091"/>
    <lineage>
        <taxon>Eukaryota</taxon>
        <taxon>Metamonada</taxon>
        <taxon>Anaeramoebidae</taxon>
        <taxon>Anaeramoeba</taxon>
    </lineage>
</organism>
<comment type="subunit">
    <text evidence="2">Tetramer of two alpha and two beta subunits.</text>
</comment>
<dbReference type="Gene3D" id="2.20.25.20">
    <property type="match status" value="1"/>
</dbReference>
<dbReference type="SMART" id="SM01085">
    <property type="entry name" value="CK_II_beta"/>
    <property type="match status" value="1"/>
</dbReference>
<reference evidence="3" key="1">
    <citation type="submission" date="2022-08" db="EMBL/GenBank/DDBJ databases">
        <title>Novel sulfate-reducing endosymbionts in the free-living metamonad Anaeramoeba.</title>
        <authorList>
            <person name="Jerlstrom-Hultqvist J."/>
            <person name="Cepicka I."/>
            <person name="Gallot-Lavallee L."/>
            <person name="Salas-Leiva D."/>
            <person name="Curtis B.A."/>
            <person name="Zahonova K."/>
            <person name="Pipaliya S."/>
            <person name="Dacks J."/>
            <person name="Roger A.J."/>
        </authorList>
    </citation>
    <scope>NUCLEOTIDE SEQUENCE</scope>
    <source>
        <strain evidence="3">Schooner1</strain>
    </source>
</reference>
<evidence type="ECO:0000256" key="2">
    <source>
        <dbReference type="RuleBase" id="RU361268"/>
    </source>
</evidence>
<dbReference type="Pfam" id="PF01214">
    <property type="entry name" value="CK_II_beta"/>
    <property type="match status" value="1"/>
</dbReference>
<dbReference type="InterPro" id="IPR035991">
    <property type="entry name" value="Casein_kinase_II_beta-like"/>
</dbReference>
<keyword evidence="4" id="KW-1185">Reference proteome</keyword>
<comment type="similarity">
    <text evidence="1 2">Belongs to the casein kinase 2 subunit beta family.</text>
</comment>
<evidence type="ECO:0000313" key="3">
    <source>
        <dbReference type="EMBL" id="KAJ6226240.1"/>
    </source>
</evidence>
<keyword evidence="3" id="KW-0808">Transferase</keyword>
<comment type="caution">
    <text evidence="3">The sequence shown here is derived from an EMBL/GenBank/DDBJ whole genome shotgun (WGS) entry which is preliminary data.</text>
</comment>
<evidence type="ECO:0000313" key="4">
    <source>
        <dbReference type="Proteomes" id="UP001150062"/>
    </source>
</evidence>
<accession>A0ABQ8X0V7</accession>
<sequence length="226" mass="26745">MTDKLEKQLNTLSISNISEIFTETYPEWFCSLKGNEFFCKIEPSYLKNEEAFEFLKPEFKHFDLAMEIITNQENKVLEKRSEEENDLIEKESMILYGLIHASYILTNEGMEKMKQKYVNGDFGECPRLLCKNSPVLPIECQNEMSPKCVKIYCPTCNRVFNPPYKFSKLNGAYFGSQFAHLFLKKYPEFEKKQEMEKYQPTMFGFDIHELSDLYYKPKKPKITNEK</sequence>
<dbReference type="PRINTS" id="PR00472">
    <property type="entry name" value="CASNKINASEII"/>
</dbReference>